<evidence type="ECO:0000313" key="1">
    <source>
        <dbReference type="EMBL" id="MDL2081563.1"/>
    </source>
</evidence>
<comment type="caution">
    <text evidence="1">The sequence shown here is derived from an EMBL/GenBank/DDBJ whole genome shotgun (WGS) entry which is preliminary data.</text>
</comment>
<accession>A0ABT7J9J9</accession>
<dbReference type="EMBL" id="JASJUS010000050">
    <property type="protein sequence ID" value="MDL2081563.1"/>
    <property type="molecule type" value="Genomic_DNA"/>
</dbReference>
<sequence length="71" mass="7200">MDVTLVPVADGKGGEQLVALAFTSVPLLVEAMGEDQHWVIIPTGEVEKALTGSGARAVLVDPQLAEGSTGG</sequence>
<dbReference type="RefSeq" id="WP_285436930.1">
    <property type="nucleotide sequence ID" value="NZ_JASJUS010000050.1"/>
</dbReference>
<evidence type="ECO:0008006" key="3">
    <source>
        <dbReference type="Google" id="ProtNLM"/>
    </source>
</evidence>
<proteinExistence type="predicted"/>
<dbReference type="InterPro" id="IPR049975">
    <property type="entry name" value="SAV_915-like_dom"/>
</dbReference>
<organism evidence="1 2">
    <name type="scientific">Streptomyces fuscus</name>
    <dbReference type="NCBI Taxonomy" id="3048495"/>
    <lineage>
        <taxon>Bacteria</taxon>
        <taxon>Bacillati</taxon>
        <taxon>Actinomycetota</taxon>
        <taxon>Actinomycetes</taxon>
        <taxon>Kitasatosporales</taxon>
        <taxon>Streptomycetaceae</taxon>
        <taxon>Streptomyces</taxon>
    </lineage>
</organism>
<keyword evidence="2" id="KW-1185">Reference proteome</keyword>
<evidence type="ECO:0000313" key="2">
    <source>
        <dbReference type="Proteomes" id="UP001241926"/>
    </source>
</evidence>
<gene>
    <name evidence="1" type="ORF">QNN03_34550</name>
</gene>
<dbReference type="Proteomes" id="UP001241926">
    <property type="component" value="Unassembled WGS sequence"/>
</dbReference>
<name>A0ABT7J9J9_9ACTN</name>
<protein>
    <recommendedName>
        <fullName evidence="3">SseB protein N-terminal domain-containing protein</fullName>
    </recommendedName>
</protein>
<reference evidence="1 2" key="1">
    <citation type="submission" date="2023-05" db="EMBL/GenBank/DDBJ databases">
        <title>Streptomyces fuscus sp. nov., a brown-black pigment producing actinomyces isolated from dry sand of Sea duck farm.</title>
        <authorList>
            <person name="Xie J."/>
            <person name="Shen N."/>
        </authorList>
    </citation>
    <scope>NUCLEOTIDE SEQUENCE [LARGE SCALE GENOMIC DNA]</scope>
    <source>
        <strain evidence="1 2">GXMU-J15</strain>
    </source>
</reference>
<dbReference type="NCBIfam" id="NF042914">
    <property type="entry name" value="SAV915_dom"/>
    <property type="match status" value="1"/>
</dbReference>